<sequence>MTCERCEQPAAHPTRTLTGALICAECLVDFYTRCGGCDGWHHSDEHCPNSCPCGDDDCDLCADDAFDDLVHDYSYQPRPVFHGDGPLFLGPEIEVEVGAGNPHRCAEIAFRGLGDLGYLKRDGSLTCGFEIVTHPMAYDWALANFPWDMLGRLRDNGCLATDTTGIHVHLSRAGFSSVAHSYRWMKFIYRNERQVQQVARREASQWAAFCPEDRRAIKNYVKGDWYGPRYRAINTNNEHTFELRVFAGSLDPQTIQAAFAFSVATVEYTRQLSVAAIASGGWGWAAFTGWLAGQSAYTPLVRQLEALSCAC</sequence>
<protein>
    <recommendedName>
        <fullName evidence="3">Amidoligase enzyme</fullName>
    </recommendedName>
</protein>
<evidence type="ECO:0000313" key="1">
    <source>
        <dbReference type="EMBL" id="GIE73352.1"/>
    </source>
</evidence>
<dbReference type="Proteomes" id="UP000624709">
    <property type="component" value="Unassembled WGS sequence"/>
</dbReference>
<keyword evidence="2" id="KW-1185">Reference proteome</keyword>
<evidence type="ECO:0000313" key="2">
    <source>
        <dbReference type="Proteomes" id="UP000624709"/>
    </source>
</evidence>
<evidence type="ECO:0008006" key="3">
    <source>
        <dbReference type="Google" id="ProtNLM"/>
    </source>
</evidence>
<organism evidence="1 2">
    <name type="scientific">Actinoplanes palleronii</name>
    <dbReference type="NCBI Taxonomy" id="113570"/>
    <lineage>
        <taxon>Bacteria</taxon>
        <taxon>Bacillati</taxon>
        <taxon>Actinomycetota</taxon>
        <taxon>Actinomycetes</taxon>
        <taxon>Micromonosporales</taxon>
        <taxon>Micromonosporaceae</taxon>
        <taxon>Actinoplanes</taxon>
    </lineage>
</organism>
<comment type="caution">
    <text evidence="1">The sequence shown here is derived from an EMBL/GenBank/DDBJ whole genome shotgun (WGS) entry which is preliminary data.</text>
</comment>
<dbReference type="RefSeq" id="WP_203830958.1">
    <property type="nucleotide sequence ID" value="NZ_BAAATY010000063.1"/>
</dbReference>
<accession>A0ABQ4BRQ8</accession>
<reference evidence="1 2" key="1">
    <citation type="submission" date="2021-01" db="EMBL/GenBank/DDBJ databases">
        <title>Whole genome shotgun sequence of Actinoplanes palleronii NBRC 14916.</title>
        <authorList>
            <person name="Komaki H."/>
            <person name="Tamura T."/>
        </authorList>
    </citation>
    <scope>NUCLEOTIDE SEQUENCE [LARGE SCALE GENOMIC DNA]</scope>
    <source>
        <strain evidence="1 2">NBRC 14916</strain>
    </source>
</reference>
<proteinExistence type="predicted"/>
<name>A0ABQ4BRQ8_9ACTN</name>
<gene>
    <name evidence="1" type="ORF">Apa02nite_094600</name>
</gene>
<dbReference type="EMBL" id="BOMS01000171">
    <property type="protein sequence ID" value="GIE73352.1"/>
    <property type="molecule type" value="Genomic_DNA"/>
</dbReference>